<keyword evidence="5" id="KW-1185">Reference proteome</keyword>
<sequence>MAALFSTHAPSVLIVGAGVIGASVAWHLVARGARDVVLLDAGDAPGAGSTARATGGFRVQFATAPNVMLSLLAREKLRRFADDTGGDAGYRPVGYLFLAHDAAALAAFRDARAVQHACGAPETIELTPAQAAAINPHVELDGAVGAAWGPADGTIRPMGILRGYLDDAQRRGARVRWGARVAHVDRAADGRIAAVHADGERWTPDVVVNAAGAWAGALAQRCGVSLPVRPVRRQIAVSRPVPAPLDDGFPMTIWTRDAFHLRVRDGRALLNWPVDTPGANGDAWDLSLHRPWLDAVRAFTDARVPALRGVPLDDAAHWVGLYEMSPDKTLILGVDDACPNLVLANGSSGHGVMHAPAIGQLVAELILDGRTGALDARPFRPSRFAEGDALPVSDLL</sequence>
<dbReference type="Gene3D" id="3.50.50.60">
    <property type="entry name" value="FAD/NAD(P)-binding domain"/>
    <property type="match status" value="1"/>
</dbReference>
<evidence type="ECO:0000256" key="1">
    <source>
        <dbReference type="ARBA" id="ARBA00023002"/>
    </source>
</evidence>
<feature type="transmembrane region" description="Helical" evidence="2">
    <location>
        <begin position="12"/>
        <end position="29"/>
    </location>
</feature>
<dbReference type="RefSeq" id="WP_284352842.1">
    <property type="nucleotide sequence ID" value="NZ_BRXS01000010.1"/>
</dbReference>
<dbReference type="GO" id="GO:0016491">
    <property type="term" value="F:oxidoreductase activity"/>
    <property type="evidence" value="ECO:0007669"/>
    <property type="project" value="UniProtKB-KW"/>
</dbReference>
<dbReference type="AlphaFoldDB" id="A0AA37Q8B6"/>
<dbReference type="Pfam" id="PF01266">
    <property type="entry name" value="DAO"/>
    <property type="match status" value="1"/>
</dbReference>
<protein>
    <submittedName>
        <fullName evidence="4">FAD-dependent oxidoreductase</fullName>
    </submittedName>
</protein>
<dbReference type="GO" id="GO:0005737">
    <property type="term" value="C:cytoplasm"/>
    <property type="evidence" value="ECO:0007669"/>
    <property type="project" value="TreeGrafter"/>
</dbReference>
<keyword evidence="2" id="KW-1133">Transmembrane helix</keyword>
<reference evidence="4" key="1">
    <citation type="submission" date="2022-08" db="EMBL/GenBank/DDBJ databases">
        <title>Draft genome sequencing of Roseisolibacter agri AW1220.</title>
        <authorList>
            <person name="Tobiishi Y."/>
            <person name="Tonouchi A."/>
        </authorList>
    </citation>
    <scope>NUCLEOTIDE SEQUENCE</scope>
    <source>
        <strain evidence="4">AW1220</strain>
    </source>
</reference>
<dbReference type="Gene3D" id="3.30.9.10">
    <property type="entry name" value="D-Amino Acid Oxidase, subunit A, domain 2"/>
    <property type="match status" value="1"/>
</dbReference>
<dbReference type="SUPFAM" id="SSF51905">
    <property type="entry name" value="FAD/NAD(P)-binding domain"/>
    <property type="match status" value="1"/>
</dbReference>
<dbReference type="PANTHER" id="PTHR13847:SF287">
    <property type="entry name" value="FAD-DEPENDENT OXIDOREDUCTASE DOMAIN-CONTAINING PROTEIN 1"/>
    <property type="match status" value="1"/>
</dbReference>
<name>A0AA37Q8B6_9BACT</name>
<feature type="domain" description="FAD dependent oxidoreductase" evidence="3">
    <location>
        <begin position="12"/>
        <end position="365"/>
    </location>
</feature>
<comment type="caution">
    <text evidence="4">The sequence shown here is derived from an EMBL/GenBank/DDBJ whole genome shotgun (WGS) entry which is preliminary data.</text>
</comment>
<accession>A0AA37Q8B6</accession>
<organism evidence="4 5">
    <name type="scientific">Roseisolibacter agri</name>
    <dbReference type="NCBI Taxonomy" id="2014610"/>
    <lineage>
        <taxon>Bacteria</taxon>
        <taxon>Pseudomonadati</taxon>
        <taxon>Gemmatimonadota</taxon>
        <taxon>Gemmatimonadia</taxon>
        <taxon>Gemmatimonadales</taxon>
        <taxon>Gemmatimonadaceae</taxon>
        <taxon>Roseisolibacter</taxon>
    </lineage>
</organism>
<evidence type="ECO:0000259" key="3">
    <source>
        <dbReference type="Pfam" id="PF01266"/>
    </source>
</evidence>
<dbReference type="InterPro" id="IPR036188">
    <property type="entry name" value="FAD/NAD-bd_sf"/>
</dbReference>
<keyword evidence="1" id="KW-0560">Oxidoreductase</keyword>
<keyword evidence="2" id="KW-0472">Membrane</keyword>
<dbReference type="InterPro" id="IPR006076">
    <property type="entry name" value="FAD-dep_OxRdtase"/>
</dbReference>
<keyword evidence="2" id="KW-0812">Transmembrane</keyword>
<proteinExistence type="predicted"/>
<evidence type="ECO:0000313" key="5">
    <source>
        <dbReference type="Proteomes" id="UP001161325"/>
    </source>
</evidence>
<evidence type="ECO:0000313" key="4">
    <source>
        <dbReference type="EMBL" id="GLC28444.1"/>
    </source>
</evidence>
<dbReference type="Proteomes" id="UP001161325">
    <property type="component" value="Unassembled WGS sequence"/>
</dbReference>
<gene>
    <name evidence="4" type="ORF">rosag_49570</name>
</gene>
<evidence type="ECO:0000256" key="2">
    <source>
        <dbReference type="SAM" id="Phobius"/>
    </source>
</evidence>
<dbReference type="EMBL" id="BRXS01000010">
    <property type="protein sequence ID" value="GLC28444.1"/>
    <property type="molecule type" value="Genomic_DNA"/>
</dbReference>
<dbReference type="PANTHER" id="PTHR13847">
    <property type="entry name" value="SARCOSINE DEHYDROGENASE-RELATED"/>
    <property type="match status" value="1"/>
</dbReference>